<keyword evidence="1" id="KW-0472">Membrane</keyword>
<keyword evidence="1" id="KW-1133">Transmembrane helix</keyword>
<name>A0A0E9X299_ANGAN</name>
<proteinExistence type="predicted"/>
<evidence type="ECO:0000313" key="2">
    <source>
        <dbReference type="EMBL" id="JAH96020.1"/>
    </source>
</evidence>
<reference evidence="2" key="2">
    <citation type="journal article" date="2015" name="Fish Shellfish Immunol.">
        <title>Early steps in the European eel (Anguilla anguilla)-Vibrio vulnificus interaction in the gills: Role of the RtxA13 toxin.</title>
        <authorList>
            <person name="Callol A."/>
            <person name="Pajuelo D."/>
            <person name="Ebbesson L."/>
            <person name="Teles M."/>
            <person name="MacKenzie S."/>
            <person name="Amaro C."/>
        </authorList>
    </citation>
    <scope>NUCLEOTIDE SEQUENCE</scope>
</reference>
<evidence type="ECO:0000256" key="1">
    <source>
        <dbReference type="SAM" id="Phobius"/>
    </source>
</evidence>
<sequence>MHEWTKRGFSCPEMKELSLRYGVGKGQPVTFKARMFTLCTVHMLYNVCCTYLYIIRCVNGGM</sequence>
<reference evidence="2" key="1">
    <citation type="submission" date="2014-11" db="EMBL/GenBank/DDBJ databases">
        <authorList>
            <person name="Amaro Gonzalez C."/>
        </authorList>
    </citation>
    <scope>NUCLEOTIDE SEQUENCE</scope>
</reference>
<organism evidence="2">
    <name type="scientific">Anguilla anguilla</name>
    <name type="common">European freshwater eel</name>
    <name type="synonym">Muraena anguilla</name>
    <dbReference type="NCBI Taxonomy" id="7936"/>
    <lineage>
        <taxon>Eukaryota</taxon>
        <taxon>Metazoa</taxon>
        <taxon>Chordata</taxon>
        <taxon>Craniata</taxon>
        <taxon>Vertebrata</taxon>
        <taxon>Euteleostomi</taxon>
        <taxon>Actinopterygii</taxon>
        <taxon>Neopterygii</taxon>
        <taxon>Teleostei</taxon>
        <taxon>Anguilliformes</taxon>
        <taxon>Anguillidae</taxon>
        <taxon>Anguilla</taxon>
    </lineage>
</organism>
<dbReference type="AlphaFoldDB" id="A0A0E9X299"/>
<dbReference type="EMBL" id="GBXM01012557">
    <property type="protein sequence ID" value="JAH96020.1"/>
    <property type="molecule type" value="Transcribed_RNA"/>
</dbReference>
<keyword evidence="1" id="KW-0812">Transmembrane</keyword>
<protein>
    <submittedName>
        <fullName evidence="2">Uncharacterized protein</fullName>
    </submittedName>
</protein>
<accession>A0A0E9X299</accession>
<feature type="transmembrane region" description="Helical" evidence="1">
    <location>
        <begin position="35"/>
        <end position="55"/>
    </location>
</feature>